<dbReference type="CDD" id="cd10561">
    <property type="entry name" value="HybA_like"/>
    <property type="match status" value="1"/>
</dbReference>
<keyword evidence="8" id="KW-1133">Transmembrane helix</keyword>
<keyword evidence="4" id="KW-0677">Repeat</keyword>
<feature type="coiled-coil region" evidence="7">
    <location>
        <begin position="295"/>
        <end position="353"/>
    </location>
</feature>
<dbReference type="InterPro" id="IPR051555">
    <property type="entry name" value="FDH_Electron_Transfer_Unit"/>
</dbReference>
<evidence type="ECO:0000313" key="11">
    <source>
        <dbReference type="EMBL" id="HGU34414.1"/>
    </source>
</evidence>
<organism evidence="11">
    <name type="scientific">Desulfatirhabdium butyrativorans</name>
    <dbReference type="NCBI Taxonomy" id="340467"/>
    <lineage>
        <taxon>Bacteria</taxon>
        <taxon>Pseudomonadati</taxon>
        <taxon>Thermodesulfobacteriota</taxon>
        <taxon>Desulfobacteria</taxon>
        <taxon>Desulfobacterales</taxon>
        <taxon>Desulfatirhabdiaceae</taxon>
        <taxon>Desulfatirhabdium</taxon>
    </lineage>
</organism>
<keyword evidence="6" id="KW-0411">Iron-sulfur</keyword>
<dbReference type="PROSITE" id="PS51318">
    <property type="entry name" value="TAT"/>
    <property type="match status" value="1"/>
</dbReference>
<feature type="transmembrane region" description="Helical" evidence="8">
    <location>
        <begin position="268"/>
        <end position="289"/>
    </location>
</feature>
<evidence type="ECO:0000256" key="1">
    <source>
        <dbReference type="ARBA" id="ARBA00004196"/>
    </source>
</evidence>
<dbReference type="SUPFAM" id="SSF54862">
    <property type="entry name" value="4Fe-4S ferredoxins"/>
    <property type="match status" value="1"/>
</dbReference>
<feature type="domain" description="4Fe-4S ferredoxin-type" evidence="10">
    <location>
        <begin position="41"/>
        <end position="71"/>
    </location>
</feature>
<feature type="signal peptide" evidence="9">
    <location>
        <begin position="1"/>
        <end position="28"/>
    </location>
</feature>
<feature type="chain" id="PRO_5028233444" evidence="9">
    <location>
        <begin position="29"/>
        <end position="356"/>
    </location>
</feature>
<comment type="caution">
    <text evidence="11">The sequence shown here is derived from an EMBL/GenBank/DDBJ whole genome shotgun (WGS) entry which is preliminary data.</text>
</comment>
<proteinExistence type="predicted"/>
<dbReference type="PANTHER" id="PTHR43545">
    <property type="entry name" value="FORMATE DEHYDROGENASE, NITRATE-INDUCIBLE, IRON-SULFUR SUBUNIT"/>
    <property type="match status" value="1"/>
</dbReference>
<evidence type="ECO:0000259" key="10">
    <source>
        <dbReference type="PROSITE" id="PS51379"/>
    </source>
</evidence>
<keyword evidence="7" id="KW-0175">Coiled coil</keyword>
<keyword evidence="2" id="KW-0004">4Fe-4S</keyword>
<feature type="domain" description="4Fe-4S ferredoxin-type" evidence="10">
    <location>
        <begin position="138"/>
        <end position="167"/>
    </location>
</feature>
<dbReference type="GO" id="GO:0030313">
    <property type="term" value="C:cell envelope"/>
    <property type="evidence" value="ECO:0007669"/>
    <property type="project" value="UniProtKB-SubCell"/>
</dbReference>
<dbReference type="GO" id="GO:0051539">
    <property type="term" value="F:4 iron, 4 sulfur cluster binding"/>
    <property type="evidence" value="ECO:0007669"/>
    <property type="project" value="UniProtKB-KW"/>
</dbReference>
<keyword evidence="3" id="KW-0479">Metal-binding</keyword>
<dbReference type="GO" id="GO:0046872">
    <property type="term" value="F:metal ion binding"/>
    <property type="evidence" value="ECO:0007669"/>
    <property type="project" value="UniProtKB-KW"/>
</dbReference>
<evidence type="ECO:0000256" key="7">
    <source>
        <dbReference type="SAM" id="Coils"/>
    </source>
</evidence>
<dbReference type="InterPro" id="IPR006311">
    <property type="entry name" value="TAT_signal"/>
</dbReference>
<dbReference type="InterPro" id="IPR017896">
    <property type="entry name" value="4Fe4S_Fe-S-bd"/>
</dbReference>
<dbReference type="PROSITE" id="PS00198">
    <property type="entry name" value="4FE4S_FER_1"/>
    <property type="match status" value="1"/>
</dbReference>
<reference evidence="11" key="1">
    <citation type="journal article" date="2020" name="mSystems">
        <title>Genome- and Community-Level Interaction Insights into Carbon Utilization and Element Cycling Functions of Hydrothermarchaeota in Hydrothermal Sediment.</title>
        <authorList>
            <person name="Zhou Z."/>
            <person name="Liu Y."/>
            <person name="Xu W."/>
            <person name="Pan J."/>
            <person name="Luo Z.H."/>
            <person name="Li M."/>
        </authorList>
    </citation>
    <scope>NUCLEOTIDE SEQUENCE [LARGE SCALE GENOMIC DNA]</scope>
    <source>
        <strain evidence="11">SpSt-477</strain>
    </source>
</reference>
<comment type="subcellular location">
    <subcellularLocation>
        <location evidence="1">Cell envelope</location>
    </subcellularLocation>
</comment>
<keyword evidence="8" id="KW-0472">Membrane</keyword>
<evidence type="ECO:0000256" key="2">
    <source>
        <dbReference type="ARBA" id="ARBA00022485"/>
    </source>
</evidence>
<dbReference type="NCBIfam" id="NF045715">
    <property type="entry name" value="sulf_resp_HmcB"/>
    <property type="match status" value="1"/>
</dbReference>
<dbReference type="PANTHER" id="PTHR43545:SF4">
    <property type="entry name" value="IRON-SULFUR PROTEIN"/>
    <property type="match status" value="1"/>
</dbReference>
<dbReference type="Gene3D" id="3.30.70.20">
    <property type="match status" value="2"/>
</dbReference>
<accession>A0A7C4W005</accession>
<gene>
    <name evidence="11" type="ORF">ENS29_16440</name>
</gene>
<dbReference type="EMBL" id="DSUH01000376">
    <property type="protein sequence ID" value="HGU34414.1"/>
    <property type="molecule type" value="Genomic_DNA"/>
</dbReference>
<dbReference type="InterPro" id="IPR017900">
    <property type="entry name" value="4Fe4S_Fe_S_CS"/>
</dbReference>
<evidence type="ECO:0000256" key="3">
    <source>
        <dbReference type="ARBA" id="ARBA00022723"/>
    </source>
</evidence>
<dbReference type="PROSITE" id="PS51379">
    <property type="entry name" value="4FE4S_FER_2"/>
    <property type="match status" value="2"/>
</dbReference>
<evidence type="ECO:0000256" key="4">
    <source>
        <dbReference type="ARBA" id="ARBA00022737"/>
    </source>
</evidence>
<dbReference type="AlphaFoldDB" id="A0A7C4W005"/>
<keyword evidence="9" id="KW-0732">Signal</keyword>
<dbReference type="InterPro" id="IPR054814">
    <property type="entry name" value="HmcB"/>
</dbReference>
<keyword evidence="8" id="KW-0812">Transmembrane</keyword>
<protein>
    <submittedName>
        <fullName evidence="11">4Fe-4S dicluster domain-containing protein</fullName>
    </submittedName>
</protein>
<dbReference type="Pfam" id="PF13247">
    <property type="entry name" value="Fer4_11"/>
    <property type="match status" value="1"/>
</dbReference>
<evidence type="ECO:0000256" key="8">
    <source>
        <dbReference type="SAM" id="Phobius"/>
    </source>
</evidence>
<evidence type="ECO:0000256" key="5">
    <source>
        <dbReference type="ARBA" id="ARBA00023004"/>
    </source>
</evidence>
<sequence>MSLSRRKFLGWMGAAGAGTLLKGTSAQAAANTHFTGYPNSYAVLHDITRCVGCRSCEAACNAVNELPKPDKPFTDLSVLESRRRTTAKTYTVVNKFPSDIQTTPSEKPVYVKKQCNHCLEPACASACFVRAFHKTPEGAVIYDPSVCVGCRYCMIACPFEIPTYEYDKALEPRVMKCTMCYPRIQKGLLPGCVQACPKEALTFGKRKEILDIARERIRRHPERYIDHIYGEREMGGTSWLYLSGVPFASIGMREDLGVTPAPELTSGALGAVPIVVGLWPVLLTGIYAISKRKEKVSEEERREAVEAALARAREQAEAEKAAALAKAQKEKETAVQQAVKKALEEAKKKAEQEGQA</sequence>
<name>A0A7C4W005_9BACT</name>
<evidence type="ECO:0000256" key="6">
    <source>
        <dbReference type="ARBA" id="ARBA00023014"/>
    </source>
</evidence>
<keyword evidence="5" id="KW-0408">Iron</keyword>
<evidence type="ECO:0000256" key="9">
    <source>
        <dbReference type="SAM" id="SignalP"/>
    </source>
</evidence>